<proteinExistence type="predicted"/>
<protein>
    <submittedName>
        <fullName evidence="1">Uncharacterized protein</fullName>
    </submittedName>
</protein>
<dbReference type="EMBL" id="NNRL01000003">
    <property type="protein sequence ID" value="OYR28403.1"/>
    <property type="molecule type" value="Genomic_DNA"/>
</dbReference>
<comment type="caution">
    <text evidence="1">The sequence shown here is derived from an EMBL/GenBank/DDBJ whole genome shotgun (WGS) entry which is preliminary data.</text>
</comment>
<reference evidence="1 2" key="1">
    <citation type="submission" date="2017-07" db="EMBL/GenBank/DDBJ databases">
        <title>Phylogenetic study on the rhizospheric bacterium Ochrobactrum sp. A44.</title>
        <authorList>
            <person name="Krzyzanowska D.M."/>
            <person name="Ossowicki A."/>
            <person name="Rajewska M."/>
            <person name="Maciag T."/>
            <person name="Kaczynski Z."/>
            <person name="Czerwicka M."/>
            <person name="Jafra S."/>
        </authorList>
    </citation>
    <scope>NUCLEOTIDE SEQUENCE [LARGE SCALE GENOMIC DNA]</scope>
    <source>
        <strain evidence="1 2">OgA9a</strain>
    </source>
</reference>
<name>A0A256GML1_9HYPH</name>
<dbReference type="RefSeq" id="WP_094538630.1">
    <property type="nucleotide sequence ID" value="NZ_JBHEER010000023.1"/>
</dbReference>
<keyword evidence="2" id="KW-1185">Reference proteome</keyword>
<organism evidence="1 2">
    <name type="scientific">Brucella grignonensis</name>
    <dbReference type="NCBI Taxonomy" id="94627"/>
    <lineage>
        <taxon>Bacteria</taxon>
        <taxon>Pseudomonadati</taxon>
        <taxon>Pseudomonadota</taxon>
        <taxon>Alphaproteobacteria</taxon>
        <taxon>Hyphomicrobiales</taxon>
        <taxon>Brucellaceae</taxon>
        <taxon>Brucella/Ochrobactrum group</taxon>
        <taxon>Brucella</taxon>
    </lineage>
</organism>
<dbReference type="OrthoDB" id="9877729at2"/>
<accession>A0A256GML1</accession>
<evidence type="ECO:0000313" key="1">
    <source>
        <dbReference type="EMBL" id="OYR28403.1"/>
    </source>
</evidence>
<sequence length="69" mass="7949">MKNANMLQELVARAFKRALHEQNFAVAELMLQALEDMNSECRCSTTLDDALLMIDTPSQWMQPLKRSIH</sequence>
<evidence type="ECO:0000313" key="2">
    <source>
        <dbReference type="Proteomes" id="UP000216478"/>
    </source>
</evidence>
<gene>
    <name evidence="1" type="ORF">CEV33_4545</name>
</gene>
<dbReference type="Proteomes" id="UP000216478">
    <property type="component" value="Unassembled WGS sequence"/>
</dbReference>
<dbReference type="AlphaFoldDB" id="A0A256GML1"/>